<dbReference type="GeneID" id="39745305"/>
<dbReference type="EMBL" id="BDQF01000364">
    <property type="protein sequence ID" value="GAW84497.1"/>
    <property type="molecule type" value="Genomic_DNA"/>
</dbReference>
<proteinExistence type="predicted"/>
<keyword evidence="1" id="KW-0472">Membrane</keyword>
<gene>
    <name evidence="2" type="ORF">PGO_003285</name>
</gene>
<evidence type="ECO:0000313" key="2">
    <source>
        <dbReference type="EMBL" id="GAW84497.1"/>
    </source>
</evidence>
<keyword evidence="1" id="KW-0812">Transmembrane</keyword>
<dbReference type="RefSeq" id="XP_028547086.1">
    <property type="nucleotide sequence ID" value="XM_028691285.1"/>
</dbReference>
<dbReference type="Proteomes" id="UP000195521">
    <property type="component" value="Unassembled WGS sequence"/>
</dbReference>
<dbReference type="OrthoDB" id="381419at2759"/>
<comment type="caution">
    <text evidence="2">The sequence shown here is derived from an EMBL/GenBank/DDBJ whole genome shotgun (WGS) entry which is preliminary data.</text>
</comment>
<organism evidence="2 3">
    <name type="scientific">Plasmodium gonderi</name>
    <dbReference type="NCBI Taxonomy" id="77519"/>
    <lineage>
        <taxon>Eukaryota</taxon>
        <taxon>Sar</taxon>
        <taxon>Alveolata</taxon>
        <taxon>Apicomplexa</taxon>
        <taxon>Aconoidasida</taxon>
        <taxon>Haemosporida</taxon>
        <taxon>Plasmodiidae</taxon>
        <taxon>Plasmodium</taxon>
        <taxon>Plasmodium (Plasmodium)</taxon>
    </lineage>
</organism>
<evidence type="ECO:0000313" key="3">
    <source>
        <dbReference type="Proteomes" id="UP000195521"/>
    </source>
</evidence>
<reference evidence="3" key="1">
    <citation type="submission" date="2017-04" db="EMBL/GenBank/DDBJ databases">
        <title>Plasmodium gonderi genome.</title>
        <authorList>
            <person name="Arisue N."/>
            <person name="Honma H."/>
            <person name="Kawai S."/>
            <person name="Tougan T."/>
            <person name="Tanabe K."/>
            <person name="Horii T."/>
        </authorList>
    </citation>
    <scope>NUCLEOTIDE SEQUENCE [LARGE SCALE GENOMIC DNA]</scope>
    <source>
        <strain evidence="3">ATCC 30045</strain>
    </source>
</reference>
<dbReference type="AlphaFoldDB" id="A0A1Y1JTP9"/>
<keyword evidence="3" id="KW-1185">Reference proteome</keyword>
<evidence type="ECO:0000256" key="1">
    <source>
        <dbReference type="SAM" id="Phobius"/>
    </source>
</evidence>
<accession>A0A1Y1JTP9</accession>
<protein>
    <submittedName>
        <fullName evidence="2">Variable surface protein</fullName>
    </submittedName>
</protein>
<dbReference type="Pfam" id="PF05795">
    <property type="entry name" value="Plasmodium_Vir"/>
    <property type="match status" value="1"/>
</dbReference>
<keyword evidence="1" id="KW-1133">Transmembrane helix</keyword>
<name>A0A1Y1JTP9_PLAGO</name>
<feature type="transmembrane region" description="Helical" evidence="1">
    <location>
        <begin position="343"/>
        <end position="368"/>
    </location>
</feature>
<sequence>MGEHLGDNVLKNLPSKQKYASFVNGDANCESAYYYKGVTDLIEKQKWHNDVSDKILKALCYVYNKNKGSNLISDDCDYLYFWLGDILDKNLTDRSSFYTVMGTLNFFLKSSADRSICNYDKYYITYRNFMDTKILFDFSKDYKTLEPYFRTPNKTCNDSFKLYLDACVTKYNSYKNMYDESSCTDATCIAFNEYFNDKKQMNLIEWTCNQVQNVDSSAKEQQYYDGEVEKSHSSGELQSVGVLSRADQGVYEVDTHGVDIPDIQKDVLDASGVQTYVDVQIEVLRKGTHHHIDEIKHTILFEGQHKTYTHSEDSYSSIRDSEFDTISAFSDDHSSYTSSESIVIAPFVIAITVFFIILYKFTTVGYWLKRLLLGKSKRKPNIIMDKNIMEDYSISEGTEPSRRFNVAYNNI</sequence>
<dbReference type="InterPro" id="IPR008780">
    <property type="entry name" value="Plasmodium_Vir"/>
</dbReference>